<comment type="caution">
    <text evidence="2">The sequence shown here is derived from an EMBL/GenBank/DDBJ whole genome shotgun (WGS) entry which is preliminary data.</text>
</comment>
<feature type="non-terminal residue" evidence="2">
    <location>
        <position position="825"/>
    </location>
</feature>
<gene>
    <name evidence="2" type="ORF">C1SCF055_LOCUS1985</name>
</gene>
<accession>A0A9P1BJ04</accession>
<reference evidence="3 4" key="2">
    <citation type="submission" date="2024-05" db="EMBL/GenBank/DDBJ databases">
        <authorList>
            <person name="Chen Y."/>
            <person name="Shah S."/>
            <person name="Dougan E. K."/>
            <person name="Thang M."/>
            <person name="Chan C."/>
        </authorList>
    </citation>
    <scope>NUCLEOTIDE SEQUENCE [LARGE SCALE GENOMIC DNA]</scope>
</reference>
<keyword evidence="1" id="KW-0472">Membrane</keyword>
<dbReference type="OrthoDB" id="440317at2759"/>
<organism evidence="2">
    <name type="scientific">Cladocopium goreaui</name>
    <dbReference type="NCBI Taxonomy" id="2562237"/>
    <lineage>
        <taxon>Eukaryota</taxon>
        <taxon>Sar</taxon>
        <taxon>Alveolata</taxon>
        <taxon>Dinophyceae</taxon>
        <taxon>Suessiales</taxon>
        <taxon>Symbiodiniaceae</taxon>
        <taxon>Cladocopium</taxon>
    </lineage>
</organism>
<dbReference type="Proteomes" id="UP001152797">
    <property type="component" value="Unassembled WGS sequence"/>
</dbReference>
<reference evidence="2" key="1">
    <citation type="submission" date="2022-10" db="EMBL/GenBank/DDBJ databases">
        <authorList>
            <person name="Chen Y."/>
            <person name="Dougan E. K."/>
            <person name="Chan C."/>
            <person name="Rhodes N."/>
            <person name="Thang M."/>
        </authorList>
    </citation>
    <scope>NUCLEOTIDE SEQUENCE</scope>
</reference>
<evidence type="ECO:0000313" key="2">
    <source>
        <dbReference type="EMBL" id="CAI3973480.1"/>
    </source>
</evidence>
<keyword evidence="4" id="KW-1185">Reference proteome</keyword>
<evidence type="ECO:0000313" key="3">
    <source>
        <dbReference type="EMBL" id="CAL4760792.1"/>
    </source>
</evidence>
<evidence type="ECO:0000256" key="1">
    <source>
        <dbReference type="SAM" id="Phobius"/>
    </source>
</evidence>
<dbReference type="EMBL" id="CAMXCT020000079">
    <property type="protein sequence ID" value="CAL1126855.1"/>
    <property type="molecule type" value="Genomic_DNA"/>
</dbReference>
<proteinExistence type="predicted"/>
<dbReference type="EMBL" id="CAMXCT010000079">
    <property type="protein sequence ID" value="CAI3973480.1"/>
    <property type="molecule type" value="Genomic_DNA"/>
</dbReference>
<dbReference type="EMBL" id="CAMXCT030000079">
    <property type="protein sequence ID" value="CAL4760792.1"/>
    <property type="molecule type" value="Genomic_DNA"/>
</dbReference>
<evidence type="ECO:0000313" key="4">
    <source>
        <dbReference type="Proteomes" id="UP001152797"/>
    </source>
</evidence>
<dbReference type="AlphaFoldDB" id="A0A9P1BJ04"/>
<protein>
    <submittedName>
        <fullName evidence="2">Uncharacterized protein</fullName>
    </submittedName>
</protein>
<sequence>DAPRGDAMTMKKSTFRDDGGKLHASTILKSCMGIFGGLVCIGAVSGSGWYMSYSTAQASLESAGGEFMANIPLYVESSLKHRLDPILFHLKAGLSMLNTMAVDVATWDGIYQIRNYTTPFLQNFFGDTKCCYGVAVNMGFDKADVEPFGGWQGFLDAHPDSCGDDRMVGDVVLMDTDANGNPTVVGVETEFPNGSNTNSWIARPLDDVRYLPLVDKSQGVNFGPARMAWLDITWKTVHWKDLQPFEFSFTPIIMWDITKPNCLKTHGVVPLYENTRVPTDAEYKSFKAGNPPWDPGRRVGAWLIGFKLWFLSEHLASMNLKGGFIYLVERATGTFVASSDISVQSLAPDSNGEMTMTLSPKDVDHPMISGSALVLAPDNEWSNITQELKQVEVNGEREFMLTFLFSYYNLELQGVYMVHRNVVLSQLDEMATRDALMSIVLNTFFSGILMIGVIIIGYQAFKRLAQVAQEQRRALHVKVQDGLWCASEISYPIVLVSANDFMVQEDSEIRLCHEGLRRKGLLTFLDTKDLVCNFKKAGGQIIFFSYEWQSWTKLGPSDLQLKWMRASLNHYAAETGVDIGHLYVWLDILAIPQRHVGMKSLAVNSLYAYASSTSGFIVIAPEGFHENTGAPSNLESYRSRVWTRVEQVAMFAANGLGKMYIAEGDGLRKFDMDFLKPSLEIFQANMTCCRRKHEHQDYCDKETVVLPMLGLWFRLLAQQRNVGVTESGKELFEIYSAEIQKYLPARFDYTQVAGPTVSRPLFGNLIKQVGRIVDNLSNEELADILSIDLPAEGPPPSNVVVARVSFAPGDADNISTASSSDTASF</sequence>
<keyword evidence="1" id="KW-1133">Transmembrane helix</keyword>
<keyword evidence="1" id="KW-0812">Transmembrane</keyword>
<name>A0A9P1BJ04_9DINO</name>
<feature type="transmembrane region" description="Helical" evidence="1">
    <location>
        <begin position="439"/>
        <end position="461"/>
    </location>
</feature>